<evidence type="ECO:0000313" key="3">
    <source>
        <dbReference type="EMBL" id="KDQ58604.1"/>
    </source>
</evidence>
<feature type="transmembrane region" description="Helical" evidence="1">
    <location>
        <begin position="165"/>
        <end position="186"/>
    </location>
</feature>
<keyword evidence="4" id="KW-1185">Reference proteome</keyword>
<feature type="transmembrane region" description="Helical" evidence="1">
    <location>
        <begin position="123"/>
        <end position="145"/>
    </location>
</feature>
<dbReference type="Pfam" id="PF20152">
    <property type="entry name" value="DUF6534"/>
    <property type="match status" value="1"/>
</dbReference>
<keyword evidence="1" id="KW-0812">Transmembrane</keyword>
<keyword evidence="1" id="KW-0472">Membrane</keyword>
<dbReference type="InParanoid" id="A0A067PV59"/>
<feature type="transmembrane region" description="Helical" evidence="1">
    <location>
        <begin position="52"/>
        <end position="76"/>
    </location>
</feature>
<evidence type="ECO:0000256" key="1">
    <source>
        <dbReference type="SAM" id="Phobius"/>
    </source>
</evidence>
<sequence length="358" mass="39116">MAEIPVVHLVLDDTLGAMFIGVVVAAALWGVSCVQAWYYYNHYRVDLWHIRLLVTAAFITDTIHQMLITHTLYVYLVTNFGNPLILDSLVWSLLVEVLFNGLTALMVQLFFTIRIWKLSERSIAVTLCVLLLVLAEFGTVFAYTVKALHFSTFTQLAELKALSMTVNALAAAGDVVIAAVLCTVLHRARTGFQHSNNVINRLMIFCVNTGLLTSICAVLSLITISALPNTFIYIAFYFASGRLYLNSLLATLNARRSIHNKPVGPSNFSESISLSFREGTTGLRTAGAGSANTIIHGSHNVRSIGQKTSNGGISVKIETETVQEYPGENDIETLSSVSMSKFPVDLEVGSPTKPKPIA</sequence>
<dbReference type="HOGENOM" id="CLU_046025_5_4_1"/>
<dbReference type="OrthoDB" id="3263055at2759"/>
<keyword evidence="1" id="KW-1133">Transmembrane helix</keyword>
<gene>
    <name evidence="3" type="ORF">JAAARDRAFT_673647</name>
</gene>
<dbReference type="Proteomes" id="UP000027265">
    <property type="component" value="Unassembled WGS sequence"/>
</dbReference>
<feature type="transmembrane region" description="Helical" evidence="1">
    <location>
        <begin position="88"/>
        <end position="111"/>
    </location>
</feature>
<accession>A0A067PV59</accession>
<dbReference type="EMBL" id="KL197717">
    <property type="protein sequence ID" value="KDQ58604.1"/>
    <property type="molecule type" value="Genomic_DNA"/>
</dbReference>
<evidence type="ECO:0000259" key="2">
    <source>
        <dbReference type="Pfam" id="PF20152"/>
    </source>
</evidence>
<dbReference type="AlphaFoldDB" id="A0A067PV59"/>
<feature type="domain" description="DUF6534" evidence="2">
    <location>
        <begin position="170"/>
        <end position="257"/>
    </location>
</feature>
<organism evidence="3 4">
    <name type="scientific">Jaapia argillacea MUCL 33604</name>
    <dbReference type="NCBI Taxonomy" id="933084"/>
    <lineage>
        <taxon>Eukaryota</taxon>
        <taxon>Fungi</taxon>
        <taxon>Dikarya</taxon>
        <taxon>Basidiomycota</taxon>
        <taxon>Agaricomycotina</taxon>
        <taxon>Agaricomycetes</taxon>
        <taxon>Agaricomycetidae</taxon>
        <taxon>Jaapiales</taxon>
        <taxon>Jaapiaceae</taxon>
        <taxon>Jaapia</taxon>
    </lineage>
</organism>
<feature type="transmembrane region" description="Helical" evidence="1">
    <location>
        <begin position="198"/>
        <end position="224"/>
    </location>
</feature>
<dbReference type="PANTHER" id="PTHR40465">
    <property type="entry name" value="CHROMOSOME 1, WHOLE GENOME SHOTGUN SEQUENCE"/>
    <property type="match status" value="1"/>
</dbReference>
<name>A0A067PV59_9AGAM</name>
<dbReference type="InterPro" id="IPR045339">
    <property type="entry name" value="DUF6534"/>
</dbReference>
<dbReference type="STRING" id="933084.A0A067PV59"/>
<protein>
    <recommendedName>
        <fullName evidence="2">DUF6534 domain-containing protein</fullName>
    </recommendedName>
</protein>
<reference evidence="4" key="1">
    <citation type="journal article" date="2014" name="Proc. Natl. Acad. Sci. U.S.A.">
        <title>Extensive sampling of basidiomycete genomes demonstrates inadequacy of the white-rot/brown-rot paradigm for wood decay fungi.</title>
        <authorList>
            <person name="Riley R."/>
            <person name="Salamov A.A."/>
            <person name="Brown D.W."/>
            <person name="Nagy L.G."/>
            <person name="Floudas D."/>
            <person name="Held B.W."/>
            <person name="Levasseur A."/>
            <person name="Lombard V."/>
            <person name="Morin E."/>
            <person name="Otillar R."/>
            <person name="Lindquist E.A."/>
            <person name="Sun H."/>
            <person name="LaButti K.M."/>
            <person name="Schmutz J."/>
            <person name="Jabbour D."/>
            <person name="Luo H."/>
            <person name="Baker S.E."/>
            <person name="Pisabarro A.G."/>
            <person name="Walton J.D."/>
            <person name="Blanchette R.A."/>
            <person name="Henrissat B."/>
            <person name="Martin F."/>
            <person name="Cullen D."/>
            <person name="Hibbett D.S."/>
            <person name="Grigoriev I.V."/>
        </authorList>
    </citation>
    <scope>NUCLEOTIDE SEQUENCE [LARGE SCALE GENOMIC DNA]</scope>
    <source>
        <strain evidence="4">MUCL 33604</strain>
    </source>
</reference>
<feature type="transmembrane region" description="Helical" evidence="1">
    <location>
        <begin position="15"/>
        <end position="40"/>
    </location>
</feature>
<proteinExistence type="predicted"/>
<evidence type="ECO:0000313" key="4">
    <source>
        <dbReference type="Proteomes" id="UP000027265"/>
    </source>
</evidence>
<feature type="transmembrane region" description="Helical" evidence="1">
    <location>
        <begin position="230"/>
        <end position="252"/>
    </location>
</feature>
<dbReference type="PANTHER" id="PTHR40465:SF1">
    <property type="entry name" value="DUF6534 DOMAIN-CONTAINING PROTEIN"/>
    <property type="match status" value="1"/>
</dbReference>